<gene>
    <name evidence="3" type="ORF">CUESP1_1041</name>
</gene>
<protein>
    <recommendedName>
        <fullName evidence="2">SLH domain-containing protein</fullName>
    </recommendedName>
</protein>
<evidence type="ECO:0000259" key="2">
    <source>
        <dbReference type="PROSITE" id="PS51272"/>
    </source>
</evidence>
<dbReference type="HOGENOM" id="CLU_747434_0_0_9"/>
<evidence type="ECO:0000313" key="3">
    <source>
        <dbReference type="EMBL" id="SHD76416.1"/>
    </source>
</evidence>
<dbReference type="Pfam" id="PF00395">
    <property type="entry name" value="SLH"/>
    <property type="match status" value="1"/>
</dbReference>
<proteinExistence type="predicted"/>
<organism evidence="3 4">
    <name type="scientific">[Clostridium] ultunense Esp</name>
    <dbReference type="NCBI Taxonomy" id="1288971"/>
    <lineage>
        <taxon>Bacteria</taxon>
        <taxon>Bacillati</taxon>
        <taxon>Bacillota</taxon>
        <taxon>Tissierellia</taxon>
        <taxon>Tissierellales</taxon>
        <taxon>Tepidimicrobiaceae</taxon>
        <taxon>Schnuerera</taxon>
    </lineage>
</organism>
<feature type="chain" id="PRO_5039153950" description="SLH domain-containing protein" evidence="1">
    <location>
        <begin position="24"/>
        <end position="370"/>
    </location>
</feature>
<sequence length="370" mass="42523">MKRFISLLLVAVLILAMTIPVLAERNDKTKEPNPNKPVSREDFNSSLTSLLEEYGYSWEPTKGKGNVTREELVMILGKLLIDEDIIDISSMELSFKDIKHMDKNTKEKLIALFNEGIIKGKTKQTFNPNSKVTYGELKAVLERIRKILEQKGDKWNKKTIPFKQLKTEISYSGKEGVVVKEERDKVIVSVTKEFGSPGYDLKVNKIRKVGSRYEIDLSIIPPDEDTILPTVVTYLTANIEIDKKYLGKSPYRFYVKETVKDIENRKEIPFKQLKTENTYSGKEGIVVKEDRDRIYLTVTKEFPTPGYAMAVEKIVYEDGEYKVHLIIAPPQKGTILPQVISYRTIHLEILKDDMGKPPYNFIWEVLPILL</sequence>
<dbReference type="EMBL" id="LT669839">
    <property type="protein sequence ID" value="SHD76416.1"/>
    <property type="molecule type" value="Genomic_DNA"/>
</dbReference>
<dbReference type="InterPro" id="IPR001119">
    <property type="entry name" value="SLH_dom"/>
</dbReference>
<keyword evidence="4" id="KW-1185">Reference proteome</keyword>
<reference evidence="3 4" key="1">
    <citation type="submission" date="2016-11" db="EMBL/GenBank/DDBJ databases">
        <authorList>
            <person name="Manzoor S."/>
        </authorList>
    </citation>
    <scope>NUCLEOTIDE SEQUENCE [LARGE SCALE GENOMIC DNA]</scope>
    <source>
        <strain evidence="3">Clostridium ultunense strain Esp</strain>
    </source>
</reference>
<feature type="domain" description="SLH" evidence="2">
    <location>
        <begin position="89"/>
        <end position="155"/>
    </location>
</feature>
<accession>M1YRG0</accession>
<feature type="signal peptide" evidence="1">
    <location>
        <begin position="1"/>
        <end position="23"/>
    </location>
</feature>
<evidence type="ECO:0000256" key="1">
    <source>
        <dbReference type="SAM" id="SignalP"/>
    </source>
</evidence>
<dbReference type="RefSeq" id="WP_005582813.1">
    <property type="nucleotide sequence ID" value="NZ_LT669839.1"/>
</dbReference>
<dbReference type="PROSITE" id="PS51272">
    <property type="entry name" value="SLH"/>
    <property type="match status" value="1"/>
</dbReference>
<dbReference type="OrthoDB" id="1949930at2"/>
<dbReference type="AlphaFoldDB" id="M1YRG0"/>
<dbReference type="Proteomes" id="UP000245423">
    <property type="component" value="Chromosome 1"/>
</dbReference>
<keyword evidence="1" id="KW-0732">Signal</keyword>
<evidence type="ECO:0000313" key="4">
    <source>
        <dbReference type="Proteomes" id="UP000245423"/>
    </source>
</evidence>
<name>M1YRG0_9FIRM</name>